<comment type="catalytic activity">
    <reaction evidence="1">
        <text>Hydrolyzes the link between N-acetylmuramoyl residues and L-amino acid residues in certain cell-wall glycopeptides.</text>
        <dbReference type="EC" id="3.5.1.28"/>
    </reaction>
</comment>
<dbReference type="AlphaFoldDB" id="A0A135HUD5"/>
<keyword evidence="5" id="KW-0961">Cell wall biogenesis/degradation</keyword>
<evidence type="ECO:0000259" key="6">
    <source>
        <dbReference type="SMART" id="SM00644"/>
    </source>
</evidence>
<keyword evidence="8" id="KW-1185">Reference proteome</keyword>
<proteinExistence type="inferred from homology"/>
<feature type="domain" description="N-acetylmuramoyl-L-alanine amidase" evidence="6">
    <location>
        <begin position="21"/>
        <end position="158"/>
    </location>
</feature>
<dbReference type="GO" id="GO:0019867">
    <property type="term" value="C:outer membrane"/>
    <property type="evidence" value="ECO:0007669"/>
    <property type="project" value="TreeGrafter"/>
</dbReference>
<dbReference type="SMART" id="SM00644">
    <property type="entry name" value="Ami_2"/>
    <property type="match status" value="1"/>
</dbReference>
<evidence type="ECO:0000256" key="5">
    <source>
        <dbReference type="ARBA" id="ARBA00023316"/>
    </source>
</evidence>
<dbReference type="InterPro" id="IPR002477">
    <property type="entry name" value="Peptidoglycan-bd-like"/>
</dbReference>
<organism evidence="7 8">
    <name type="scientific">Paramesorhizobium deserti</name>
    <dbReference type="NCBI Taxonomy" id="1494590"/>
    <lineage>
        <taxon>Bacteria</taxon>
        <taxon>Pseudomonadati</taxon>
        <taxon>Pseudomonadota</taxon>
        <taxon>Alphaproteobacteria</taxon>
        <taxon>Hyphomicrobiales</taxon>
        <taxon>Phyllobacteriaceae</taxon>
        <taxon>Paramesorhizobium</taxon>
    </lineage>
</organism>
<accession>A0A135HUD5</accession>
<dbReference type="Proteomes" id="UP000070107">
    <property type="component" value="Unassembled WGS sequence"/>
</dbReference>
<evidence type="ECO:0000256" key="4">
    <source>
        <dbReference type="ARBA" id="ARBA00022801"/>
    </source>
</evidence>
<dbReference type="GO" id="GO:0009254">
    <property type="term" value="P:peptidoglycan turnover"/>
    <property type="evidence" value="ECO:0007669"/>
    <property type="project" value="TreeGrafter"/>
</dbReference>
<dbReference type="STRING" id="1494590.ATN84_12365"/>
<dbReference type="RefSeq" id="WP_068882394.1">
    <property type="nucleotide sequence ID" value="NZ_LNTU01000023.1"/>
</dbReference>
<dbReference type="InterPro" id="IPR036365">
    <property type="entry name" value="PGBD-like_sf"/>
</dbReference>
<dbReference type="GO" id="GO:0009253">
    <property type="term" value="P:peptidoglycan catabolic process"/>
    <property type="evidence" value="ECO:0007669"/>
    <property type="project" value="InterPro"/>
</dbReference>
<dbReference type="EC" id="3.5.1.28" evidence="3"/>
<dbReference type="InterPro" id="IPR051206">
    <property type="entry name" value="NAMLAA_amidase_2"/>
</dbReference>
<dbReference type="Gene3D" id="1.10.101.10">
    <property type="entry name" value="PGBD-like superfamily/PGBD"/>
    <property type="match status" value="1"/>
</dbReference>
<dbReference type="Gene3D" id="3.40.80.10">
    <property type="entry name" value="Peptidoglycan recognition protein-like"/>
    <property type="match status" value="1"/>
</dbReference>
<dbReference type="Pfam" id="PF01510">
    <property type="entry name" value="Amidase_2"/>
    <property type="match status" value="1"/>
</dbReference>
<evidence type="ECO:0000256" key="3">
    <source>
        <dbReference type="ARBA" id="ARBA00011901"/>
    </source>
</evidence>
<dbReference type="OrthoDB" id="9794842at2"/>
<reference evidence="7 8" key="1">
    <citation type="submission" date="2015-11" db="EMBL/GenBank/DDBJ databases">
        <title>Draft genome sequence of Paramesorhizobium deserti A-3-E, a strain highly resistant to diverse beta-lactam antibiotics.</title>
        <authorList>
            <person name="Lv R."/>
            <person name="Yang X."/>
            <person name="Fang N."/>
            <person name="Guo J."/>
            <person name="Luo X."/>
            <person name="Peng F."/>
            <person name="Yang R."/>
            <person name="Cui Y."/>
            <person name="Fang C."/>
            <person name="Song Y."/>
        </authorList>
    </citation>
    <scope>NUCLEOTIDE SEQUENCE [LARGE SCALE GENOMIC DNA]</scope>
    <source>
        <strain evidence="7 8">A-3-E</strain>
    </source>
</reference>
<protein>
    <recommendedName>
        <fullName evidence="3">N-acetylmuramoyl-L-alanine amidase</fullName>
        <ecNumber evidence="3">3.5.1.28</ecNumber>
    </recommendedName>
</protein>
<gene>
    <name evidence="7" type="ORF">ATN84_12365</name>
</gene>
<dbReference type="PANTHER" id="PTHR30417">
    <property type="entry name" value="N-ACETYLMURAMOYL-L-ALANINE AMIDASE AMID"/>
    <property type="match status" value="1"/>
</dbReference>
<evidence type="ECO:0000256" key="2">
    <source>
        <dbReference type="ARBA" id="ARBA00007553"/>
    </source>
</evidence>
<comment type="similarity">
    <text evidence="2">Belongs to the N-acetylmuramoyl-L-alanine amidase 2 family.</text>
</comment>
<keyword evidence="4" id="KW-0378">Hydrolase</keyword>
<evidence type="ECO:0000256" key="1">
    <source>
        <dbReference type="ARBA" id="ARBA00001561"/>
    </source>
</evidence>
<dbReference type="PANTHER" id="PTHR30417:SF1">
    <property type="entry name" value="N-ACETYLMURAMOYL-L-ALANINE AMIDASE AMID"/>
    <property type="match status" value="1"/>
</dbReference>
<dbReference type="Pfam" id="PF01471">
    <property type="entry name" value="PG_binding_1"/>
    <property type="match status" value="1"/>
</dbReference>
<dbReference type="EMBL" id="LNTU01000023">
    <property type="protein sequence ID" value="KXF76804.1"/>
    <property type="molecule type" value="Genomic_DNA"/>
</dbReference>
<dbReference type="SUPFAM" id="SSF47090">
    <property type="entry name" value="PGBD-like"/>
    <property type="match status" value="1"/>
</dbReference>
<name>A0A135HUD5_9HYPH</name>
<evidence type="ECO:0000313" key="7">
    <source>
        <dbReference type="EMBL" id="KXF76804.1"/>
    </source>
</evidence>
<dbReference type="GO" id="GO:0071555">
    <property type="term" value="P:cell wall organization"/>
    <property type="evidence" value="ECO:0007669"/>
    <property type="project" value="UniProtKB-KW"/>
</dbReference>
<dbReference type="GO" id="GO:0008745">
    <property type="term" value="F:N-acetylmuramoyl-L-alanine amidase activity"/>
    <property type="evidence" value="ECO:0007669"/>
    <property type="project" value="UniProtKB-EC"/>
</dbReference>
<sequence length="259" mass="28341">MSEIEDGVFVPDHMGATVRPSPNFGPRRDGKGVSTLILHYTGMENGEAAERLLESPESEVSAHYVVHENGGIVQMVAESERAWHAGKSFWRGETDINSCSIGIEIINQGPLGGFPDYSDAQIEAVIGLCRDICARHSIRPERVLAHSDIAPSRKIDPGEKFPWERLYRAGIGHWVEPAPIRGGRFLSLGDRGQPVEALQSMLAIYGYQVPIDGVFGTETEAAIKGFQRHFRSQKVDGVADVSTIETLHRLLSTIPASVS</sequence>
<dbReference type="InterPro" id="IPR036366">
    <property type="entry name" value="PGBDSf"/>
</dbReference>
<dbReference type="SUPFAM" id="SSF55846">
    <property type="entry name" value="N-acetylmuramoyl-L-alanine amidase-like"/>
    <property type="match status" value="1"/>
</dbReference>
<dbReference type="CDD" id="cd06583">
    <property type="entry name" value="PGRP"/>
    <property type="match status" value="1"/>
</dbReference>
<dbReference type="InterPro" id="IPR036505">
    <property type="entry name" value="Amidase/PGRP_sf"/>
</dbReference>
<evidence type="ECO:0000313" key="8">
    <source>
        <dbReference type="Proteomes" id="UP000070107"/>
    </source>
</evidence>
<dbReference type="InterPro" id="IPR002502">
    <property type="entry name" value="Amidase_domain"/>
</dbReference>
<comment type="caution">
    <text evidence="7">The sequence shown here is derived from an EMBL/GenBank/DDBJ whole genome shotgun (WGS) entry which is preliminary data.</text>
</comment>